<keyword evidence="4" id="KW-1133">Transmembrane helix</keyword>
<dbReference type="Proteomes" id="UP000694428">
    <property type="component" value="Unplaced"/>
</dbReference>
<evidence type="ECO:0000313" key="6">
    <source>
        <dbReference type="Ensembl" id="ENSPSTP00000011825.1"/>
    </source>
</evidence>
<reference evidence="6" key="1">
    <citation type="submission" date="2025-08" db="UniProtKB">
        <authorList>
            <consortium name="Ensembl"/>
        </authorList>
    </citation>
    <scope>IDENTIFICATION</scope>
</reference>
<dbReference type="SUPFAM" id="SSF49313">
    <property type="entry name" value="Cadherin-like"/>
    <property type="match status" value="2"/>
</dbReference>
<dbReference type="InterPro" id="IPR015919">
    <property type="entry name" value="Cadherin-like_sf"/>
</dbReference>
<dbReference type="GO" id="GO:0005654">
    <property type="term" value="C:nucleoplasm"/>
    <property type="evidence" value="ECO:0007669"/>
    <property type="project" value="UniProtKB-SubCell"/>
</dbReference>
<evidence type="ECO:0000256" key="4">
    <source>
        <dbReference type="SAM" id="Phobius"/>
    </source>
</evidence>
<feature type="domain" description="Peptidase S72" evidence="5">
    <location>
        <begin position="910"/>
        <end position="1026"/>
    </location>
</feature>
<dbReference type="GO" id="GO:0016011">
    <property type="term" value="C:dystroglycan complex"/>
    <property type="evidence" value="ECO:0007669"/>
    <property type="project" value="TreeGrafter"/>
</dbReference>
<dbReference type="GO" id="GO:0007411">
    <property type="term" value="P:axon guidance"/>
    <property type="evidence" value="ECO:0007669"/>
    <property type="project" value="TreeGrafter"/>
</dbReference>
<dbReference type="GO" id="GO:0021675">
    <property type="term" value="P:nerve development"/>
    <property type="evidence" value="ECO:0007669"/>
    <property type="project" value="TreeGrafter"/>
</dbReference>
<dbReference type="GO" id="GO:0043236">
    <property type="term" value="F:laminin binding"/>
    <property type="evidence" value="ECO:0007669"/>
    <property type="project" value="TreeGrafter"/>
</dbReference>
<evidence type="ECO:0000256" key="1">
    <source>
        <dbReference type="ARBA" id="ARBA00004135"/>
    </source>
</evidence>
<sequence>MGAHRNRVGTDSRCPATGSCSLPAMQFSPALPLLFALACVGVNMSATVVKESDNMCEETKVLKGIPDATVLVGKIFCYPMPVFAFQGTITQYKVTLASGANLPSWLDFNPNTNMLQGLPMTGESGVYLLSVTASGTMCAQRAAVKFTIHVQDSILFLDTENSLNRIPNRHQCGKEVPITSAEIILSTGARTLEAQERLFVVYTIAEYLRLDSSLVTLLQYTDVVHRNLQNLTVLARDTSHIDFTVNRYVGLSWPVKCGELAVLHKFVQVLQRNIDSHHLSQLLGYEISGWRILRRGSYKRKSPRQQRRQLMITPTPTLKVIRITQRPAAVAPHPLFSAVPNRLLLQLAVSPTRSLYKENITTASYKLQNNIHSVSQESLVTLKIDSAWDMQTNIPTVVVMFGDTSSSDLSPSLVPKSMLLFTEQEALPTRAPGMSLLLQQAESHVPQTDLYFRSSKIEVYGSHLLQDITSNTDLLPRPMYTLMINTLHEQPHTLTETPSSKTGRHVFLPQEISTSEMPDYSDKTKSHFPKSEMLSSASPSLERLLSLDPNTLLTATASSDFTLPIDYMFPPSPASSSPSQELAHGHELLSKSSTTMPSSYRLPFIKGKSTVSSVIQSEAQILYPKLNFHTEISACFSSSLYSPFPSEDETSYESGLLILSHPDSTPGLTLTSLIIYSTYGGSMLKTQMQSASILSTKELHSGRDLGTGMILPNITEPTLESHKISDVIVDAIEVPLVTSFTATSHLFNGVPELIQTLPSSHQDASTLQFPTDETLQSTENIRILPPSAISQELQNKTSGQANTSPKVAHSIQFITATIGCLFSFPVSANTFYDEEDGNSTQLSLQLIAADGSPGGSECWLQFNVSQQTMHGYPLDIDFQYSPQEFVLSATDSGGLTVWQSFTIELLKPTHVPCHLYTIRTKNSYYTFLRERKRISLFLEKLSLYLNSTNPKDIVVTTLKPGSTLISWYNSSLCTSANRPFSWCAKEEIQEALNKLRVPDGYVSPHFIQAMLPEYKIDVIFNISYSDNCFPTTKPFGGSFNSTVPTLQGWGDSNIIKPPLALLSSLCVTVGLVLLTLIYCSCKYYRKIPESKFMTFQSNSQLSHADVAMDVRQPRKVPVHECEGSPSHSLWLPPLLSLTSPEQYPRSVRLSHIIPSSQPPKYQLPPRYQEGTTTQDDRGSICRFKMTSSK</sequence>
<dbReference type="GO" id="GO:0016203">
    <property type="term" value="P:muscle attachment"/>
    <property type="evidence" value="ECO:0007669"/>
    <property type="project" value="TreeGrafter"/>
</dbReference>
<dbReference type="GO" id="GO:0002009">
    <property type="term" value="P:morphogenesis of an epithelium"/>
    <property type="evidence" value="ECO:0007669"/>
    <property type="project" value="TreeGrafter"/>
</dbReference>
<dbReference type="Pfam" id="PF05345">
    <property type="entry name" value="He_PIG"/>
    <property type="match status" value="1"/>
</dbReference>
<keyword evidence="2 4" id="KW-0472">Membrane</keyword>
<name>A0A8C9F8C6_PAVCR</name>
<feature type="transmembrane region" description="Helical" evidence="4">
    <location>
        <begin position="1059"/>
        <end position="1081"/>
    </location>
</feature>
<dbReference type="SUPFAM" id="SSF111006">
    <property type="entry name" value="Dystroglycan, domain 2"/>
    <property type="match status" value="1"/>
</dbReference>
<accession>A0A8C9F8C6</accession>
<dbReference type="PANTHER" id="PTHR21559:SF24">
    <property type="entry name" value="DYSTROGLYCAN 1"/>
    <property type="match status" value="1"/>
</dbReference>
<feature type="region of interest" description="Disordered" evidence="3">
    <location>
        <begin position="1154"/>
        <end position="1177"/>
    </location>
</feature>
<keyword evidence="4" id="KW-0812">Transmembrane</keyword>
<protein>
    <recommendedName>
        <fullName evidence="5">Peptidase S72 domain-containing protein</fullName>
    </recommendedName>
</protein>
<evidence type="ECO:0000313" key="7">
    <source>
        <dbReference type="Proteomes" id="UP000694428"/>
    </source>
</evidence>
<organism evidence="6 7">
    <name type="scientific">Pavo cristatus</name>
    <name type="common">Indian peafowl</name>
    <name type="synonym">Blue peafowl</name>
    <dbReference type="NCBI Taxonomy" id="9049"/>
    <lineage>
        <taxon>Eukaryota</taxon>
        <taxon>Metazoa</taxon>
        <taxon>Chordata</taxon>
        <taxon>Craniata</taxon>
        <taxon>Vertebrata</taxon>
        <taxon>Euteleostomi</taxon>
        <taxon>Archelosauria</taxon>
        <taxon>Archosauria</taxon>
        <taxon>Dinosauria</taxon>
        <taxon>Saurischia</taxon>
        <taxon>Theropoda</taxon>
        <taxon>Coelurosauria</taxon>
        <taxon>Aves</taxon>
        <taxon>Neognathae</taxon>
        <taxon>Galloanserae</taxon>
        <taxon>Galliformes</taxon>
        <taxon>Phasianidae</taxon>
        <taxon>Phasianinae</taxon>
        <taxon>Pavo</taxon>
    </lineage>
</organism>
<dbReference type="AlphaFoldDB" id="A0A8C9F8C6"/>
<comment type="subcellular location">
    <subcellularLocation>
        <location evidence="1">Cell membrane</location>
        <location evidence="1">Sarcolemma</location>
    </subcellularLocation>
</comment>
<evidence type="ECO:0000259" key="5">
    <source>
        <dbReference type="PROSITE" id="PS51699"/>
    </source>
</evidence>
<dbReference type="SMART" id="SM00736">
    <property type="entry name" value="CADG"/>
    <property type="match status" value="2"/>
</dbReference>
<dbReference type="InterPro" id="IPR030398">
    <property type="entry name" value="SEA_DG_dom"/>
</dbReference>
<evidence type="ECO:0000256" key="2">
    <source>
        <dbReference type="ARBA" id="ARBA00023136"/>
    </source>
</evidence>
<dbReference type="Gene3D" id="2.60.40.10">
    <property type="entry name" value="Immunoglobulins"/>
    <property type="match status" value="2"/>
</dbReference>
<evidence type="ECO:0000256" key="3">
    <source>
        <dbReference type="SAM" id="MobiDB-lite"/>
    </source>
</evidence>
<keyword evidence="7" id="KW-1185">Reference proteome</keyword>
<dbReference type="GO" id="GO:0045211">
    <property type="term" value="C:postsynaptic membrane"/>
    <property type="evidence" value="ECO:0007669"/>
    <property type="project" value="UniProtKB-SubCell"/>
</dbReference>
<dbReference type="InterPro" id="IPR027468">
    <property type="entry name" value="Alpha-dystroglycan_domain_2"/>
</dbReference>
<dbReference type="PROSITE" id="PS51699">
    <property type="entry name" value="SEA_DG"/>
    <property type="match status" value="1"/>
</dbReference>
<dbReference type="InterPro" id="IPR006644">
    <property type="entry name" value="Cadg"/>
</dbReference>
<dbReference type="GO" id="GO:0042383">
    <property type="term" value="C:sarcolemma"/>
    <property type="evidence" value="ECO:0007669"/>
    <property type="project" value="UniProtKB-SubCell"/>
</dbReference>
<dbReference type="InterPro" id="IPR013783">
    <property type="entry name" value="Ig-like_fold"/>
</dbReference>
<dbReference type="Gene3D" id="3.30.70.1040">
    <property type="entry name" value="Dystroglycan, domain 2"/>
    <property type="match status" value="1"/>
</dbReference>
<dbReference type="PANTHER" id="PTHR21559">
    <property type="entry name" value="DYSTROGLYCAN-RELATED"/>
    <property type="match status" value="1"/>
</dbReference>
<reference evidence="6" key="2">
    <citation type="submission" date="2025-09" db="UniProtKB">
        <authorList>
            <consortium name="Ensembl"/>
        </authorList>
    </citation>
    <scope>IDENTIFICATION</scope>
</reference>
<dbReference type="Ensembl" id="ENSPSTT00000012403.1">
    <property type="protein sequence ID" value="ENSPSTP00000011825.1"/>
    <property type="gene ID" value="ENSPSTG00000008317.1"/>
</dbReference>
<dbReference type="GO" id="GO:0005576">
    <property type="term" value="C:extracellular region"/>
    <property type="evidence" value="ECO:0007669"/>
    <property type="project" value="UniProtKB-SubCell"/>
</dbReference>
<dbReference type="GO" id="GO:0005509">
    <property type="term" value="F:calcium ion binding"/>
    <property type="evidence" value="ECO:0007669"/>
    <property type="project" value="InterPro"/>
</dbReference>
<proteinExistence type="predicted"/>
<dbReference type="GO" id="GO:0005856">
    <property type="term" value="C:cytoskeleton"/>
    <property type="evidence" value="ECO:0007669"/>
    <property type="project" value="UniProtKB-SubCell"/>
</dbReference>